<dbReference type="Proteomes" id="UP000078512">
    <property type="component" value="Unassembled WGS sequence"/>
</dbReference>
<dbReference type="STRING" id="1314771.A0A197KCD0"/>
<accession>A0A197KCD0</accession>
<dbReference type="InterPro" id="IPR001810">
    <property type="entry name" value="F-box_dom"/>
</dbReference>
<feature type="compositionally biased region" description="Low complexity" evidence="1">
    <location>
        <begin position="228"/>
        <end position="243"/>
    </location>
</feature>
<feature type="region of interest" description="Disordered" evidence="1">
    <location>
        <begin position="402"/>
        <end position="425"/>
    </location>
</feature>
<sequence>MSILELPDEILYHLLTYAEDTDFPSIAQSCKKLRNLTMDGPLRRHILLIRNPARLSVSLQTRPTRDTLVHQNILRGIHIHQHIQQGLYIGGASSVRSYHISCRLERQMVSIRIAKKLKARPDWTEMVERGLIPEEMFFGREEFEMKRRWKLYQQQQRNQRQPPRQQQQQQQRNEEVENEGLKEEEYGYYRKRPDLQQFEPMQVDGVHPFDILDSNTDQHSYHQPTQESNSNSAMISSSPLPSSEGPTITRAQRQKKSISNVLIPKIELLRKAMDRDRLSRLVQRRPSPSELNQSPKTATVLHAYHLIAYTSTSKDLVPLATQLNFLLKGERLGHWLYHQRPSLAVVMNERHMLRTEVRTAWMVCPGVSKKVRFYEGLIQERRHYEQQLQDFFFQQQQQQRLRQQQQQQAHPQQQQQHELLPLAVS</sequence>
<dbReference type="SUPFAM" id="SSF81383">
    <property type="entry name" value="F-box domain"/>
    <property type="match status" value="1"/>
</dbReference>
<name>A0A197KCD0_9FUNG</name>
<dbReference type="PROSITE" id="PS50181">
    <property type="entry name" value="FBOX"/>
    <property type="match status" value="1"/>
</dbReference>
<feature type="domain" description="F-box" evidence="2">
    <location>
        <begin position="1"/>
        <end position="46"/>
    </location>
</feature>
<organism evidence="3 4">
    <name type="scientific">Linnemannia elongata AG-77</name>
    <dbReference type="NCBI Taxonomy" id="1314771"/>
    <lineage>
        <taxon>Eukaryota</taxon>
        <taxon>Fungi</taxon>
        <taxon>Fungi incertae sedis</taxon>
        <taxon>Mucoromycota</taxon>
        <taxon>Mortierellomycotina</taxon>
        <taxon>Mortierellomycetes</taxon>
        <taxon>Mortierellales</taxon>
        <taxon>Mortierellaceae</taxon>
        <taxon>Linnemannia</taxon>
    </lineage>
</organism>
<evidence type="ECO:0000313" key="4">
    <source>
        <dbReference type="Proteomes" id="UP000078512"/>
    </source>
</evidence>
<evidence type="ECO:0000259" key="2">
    <source>
        <dbReference type="PROSITE" id="PS50181"/>
    </source>
</evidence>
<feature type="compositionally biased region" description="Polar residues" evidence="1">
    <location>
        <begin position="213"/>
        <end position="227"/>
    </location>
</feature>
<evidence type="ECO:0000256" key="1">
    <source>
        <dbReference type="SAM" id="MobiDB-lite"/>
    </source>
</evidence>
<proteinExistence type="predicted"/>
<feature type="region of interest" description="Disordered" evidence="1">
    <location>
        <begin position="153"/>
        <end position="186"/>
    </location>
</feature>
<keyword evidence="4" id="KW-1185">Reference proteome</keyword>
<feature type="region of interest" description="Disordered" evidence="1">
    <location>
        <begin position="207"/>
        <end position="256"/>
    </location>
</feature>
<gene>
    <name evidence="3" type="ORF">K457DRAFT_14039</name>
</gene>
<dbReference type="Pfam" id="PF12937">
    <property type="entry name" value="F-box-like"/>
    <property type="match status" value="1"/>
</dbReference>
<dbReference type="InterPro" id="IPR036047">
    <property type="entry name" value="F-box-like_dom_sf"/>
</dbReference>
<evidence type="ECO:0000313" key="3">
    <source>
        <dbReference type="EMBL" id="OAQ34833.1"/>
    </source>
</evidence>
<protein>
    <recommendedName>
        <fullName evidence="2">F-box domain-containing protein</fullName>
    </recommendedName>
</protein>
<dbReference type="EMBL" id="KV442016">
    <property type="protein sequence ID" value="OAQ34833.1"/>
    <property type="molecule type" value="Genomic_DNA"/>
</dbReference>
<feature type="compositionally biased region" description="Low complexity" evidence="1">
    <location>
        <begin position="153"/>
        <end position="171"/>
    </location>
</feature>
<dbReference type="AlphaFoldDB" id="A0A197KCD0"/>
<feature type="compositionally biased region" description="Basic and acidic residues" evidence="1">
    <location>
        <begin position="172"/>
        <end position="186"/>
    </location>
</feature>
<reference evidence="3 4" key="1">
    <citation type="submission" date="2016-05" db="EMBL/GenBank/DDBJ databases">
        <title>Genome sequencing reveals origins of a unique bacterial endosymbiosis in the earliest lineages of terrestrial Fungi.</title>
        <authorList>
            <consortium name="DOE Joint Genome Institute"/>
            <person name="Uehling J."/>
            <person name="Gryganskyi A."/>
            <person name="Hameed K."/>
            <person name="Tschaplinski T."/>
            <person name="Misztal P."/>
            <person name="Wu S."/>
            <person name="Desiro A."/>
            <person name="Vande Pol N."/>
            <person name="Du Z.-Y."/>
            <person name="Zienkiewicz A."/>
            <person name="Zienkiewicz K."/>
            <person name="Morin E."/>
            <person name="Tisserant E."/>
            <person name="Splivallo R."/>
            <person name="Hainaut M."/>
            <person name="Henrissat B."/>
            <person name="Ohm R."/>
            <person name="Kuo A."/>
            <person name="Yan J."/>
            <person name="Lipzen A."/>
            <person name="Nolan M."/>
            <person name="Labutti K."/>
            <person name="Barry K."/>
            <person name="Goldstein A."/>
            <person name="Labbe J."/>
            <person name="Schadt C."/>
            <person name="Tuskan G."/>
            <person name="Grigoriev I."/>
            <person name="Martin F."/>
            <person name="Vilgalys R."/>
            <person name="Bonito G."/>
        </authorList>
    </citation>
    <scope>NUCLEOTIDE SEQUENCE [LARGE SCALE GENOMIC DNA]</scope>
    <source>
        <strain evidence="3 4">AG-77</strain>
    </source>
</reference>
<dbReference type="OrthoDB" id="3219396at2759"/>